<evidence type="ECO:0000313" key="2">
    <source>
        <dbReference type="EMBL" id="CDG17470.1"/>
    </source>
</evidence>
<reference evidence="2 4" key="1">
    <citation type="submission" date="2013-07" db="EMBL/GenBank/DDBJ databases">
        <authorList>
            <person name="Genoscope - CEA"/>
        </authorList>
    </citation>
    <scope>NUCLEOTIDE SEQUENCE [LARGE SCALE GENOMIC DNA]</scope>
    <source>
        <strain evidence="2">FRM16</strain>
        <strain evidence="4">FRM16 / DSM 17909</strain>
    </source>
</reference>
<reference evidence="3 5" key="2">
    <citation type="submission" date="2019-07" db="EMBL/GenBank/DDBJ databases">
        <title>Genomic Encyclopedia of Type Strains, Phase I: the one thousand microbial genomes (KMG-I) project.</title>
        <authorList>
            <person name="Kyrpides N."/>
        </authorList>
    </citation>
    <scope>NUCLEOTIDE SEQUENCE [LARGE SCALE GENOMIC DNA]</scope>
    <source>
        <strain evidence="3 5">DSM 17909</strain>
    </source>
</reference>
<dbReference type="STRING" id="351671.XDD1_1771"/>
<dbReference type="AlphaFoldDB" id="A0A068QUD5"/>
<accession>A0A068QUD5</accession>
<keyword evidence="5" id="KW-1185">Reference proteome</keyword>
<evidence type="ECO:0000313" key="4">
    <source>
        <dbReference type="Proteomes" id="UP000032721"/>
    </source>
</evidence>
<dbReference type="EMBL" id="FO704550">
    <property type="protein sequence ID" value="CDG17470.1"/>
    <property type="molecule type" value="Genomic_DNA"/>
</dbReference>
<evidence type="ECO:0000256" key="1">
    <source>
        <dbReference type="SAM" id="MobiDB-lite"/>
    </source>
</evidence>
<dbReference type="EMBL" id="VNHN01000058">
    <property type="protein sequence ID" value="TYP00749.1"/>
    <property type="molecule type" value="Genomic_DNA"/>
</dbReference>
<name>A0A068QUD5_9GAMM</name>
<dbReference type="RefSeq" id="WP_045970246.1">
    <property type="nucleotide sequence ID" value="NZ_CAWMED010000001.1"/>
</dbReference>
<evidence type="ECO:0000313" key="3">
    <source>
        <dbReference type="EMBL" id="TYP00749.1"/>
    </source>
</evidence>
<dbReference type="HOGENOM" id="CLU_506165_0_0_6"/>
<gene>
    <name evidence="3" type="ORF">LY16_02888</name>
    <name evidence="2" type="ORF">XDD1_1771</name>
</gene>
<dbReference type="OrthoDB" id="6437954at2"/>
<dbReference type="Proteomes" id="UP000324170">
    <property type="component" value="Unassembled WGS sequence"/>
</dbReference>
<dbReference type="KEGG" id="xdo:XDD1_1771"/>
<proteinExistence type="predicted"/>
<protein>
    <submittedName>
        <fullName evidence="2">Uncharacterized protein</fullName>
    </submittedName>
</protein>
<feature type="region of interest" description="Disordered" evidence="1">
    <location>
        <begin position="399"/>
        <end position="421"/>
    </location>
</feature>
<sequence length="538" mass="60707">MLGNDMILEDYNLNLSIEKHADVIIGQQFYLDIELIPKGKISQSFNIGIKDPQGFESIEIIKPINIQQDSKSYNMVVSCKVKGSDSITSGDEIHFTLTGIEKVIKYYAKDLVKSSIQLKKNKSICATPDNNNIDDNKDHYISYSTTLFDTTGQLLKNTPVHIFSEAEEDIVRNIIITSEPSGIGQKCQIIKPKNYQGKSEIIINSDNDGNVKFRVYPVMDTPVVMDLISKIEGIAEYRSGTIYMVSILPLSDEDLPEQPYVPELSGGLLDGGGDKFFDAQVDSYPNASLTDRILFFNKKKDDGSFDPEGLIFPVQKISDVSHNSSAYNYTFVMKREVFPSETDSMLYYVIAPDFGNSIYSGAQEVKYVGEGMGAPDDSVKRIYNMPRIFSSYADIKKDPKLEHSDDDEKPNNEDITQNDVSNSSVSGYQLYVKIMCTNDENDHSYPIWGKEIYLRMYVRSVNQNLNKIFKVVAPHVPDKPGENLSTIIIEIDSPELNDVKGYTDGGIGVIYFEYYIIDPVNNEKTYSHYWKNEIMTSD</sequence>
<organism evidence="2 4">
    <name type="scientific">Xenorhabdus doucetiae</name>
    <dbReference type="NCBI Taxonomy" id="351671"/>
    <lineage>
        <taxon>Bacteria</taxon>
        <taxon>Pseudomonadati</taxon>
        <taxon>Pseudomonadota</taxon>
        <taxon>Gammaproteobacteria</taxon>
        <taxon>Enterobacterales</taxon>
        <taxon>Morganellaceae</taxon>
        <taxon>Xenorhabdus</taxon>
    </lineage>
</organism>
<dbReference type="Proteomes" id="UP000032721">
    <property type="component" value="Chromosome"/>
</dbReference>
<evidence type="ECO:0000313" key="5">
    <source>
        <dbReference type="Proteomes" id="UP000324170"/>
    </source>
</evidence>